<dbReference type="InterPro" id="IPR051319">
    <property type="entry name" value="Oligoribo/pAp-PDE_c-di-AMP_PDE"/>
</dbReference>
<reference evidence="2 3" key="1">
    <citation type="journal article" date="2015" name="Nature">
        <title>rRNA introns, odd ribosomes, and small enigmatic genomes across a large radiation of phyla.</title>
        <authorList>
            <person name="Brown C.T."/>
            <person name="Hug L.A."/>
            <person name="Thomas B.C."/>
            <person name="Sharon I."/>
            <person name="Castelle C.J."/>
            <person name="Singh A."/>
            <person name="Wilkins M.J."/>
            <person name="Williams K.H."/>
            <person name="Banfield J.F."/>
        </authorList>
    </citation>
    <scope>NUCLEOTIDE SEQUENCE [LARGE SCALE GENOMIC DNA]</scope>
</reference>
<evidence type="ECO:0000313" key="2">
    <source>
        <dbReference type="EMBL" id="KKQ16270.1"/>
    </source>
</evidence>
<evidence type="ECO:0000313" key="3">
    <source>
        <dbReference type="Proteomes" id="UP000034448"/>
    </source>
</evidence>
<organism evidence="2 3">
    <name type="scientific">Candidatus Daviesbacteria bacterium GW2011_GWA1_36_8</name>
    <dbReference type="NCBI Taxonomy" id="1618417"/>
    <lineage>
        <taxon>Bacteria</taxon>
        <taxon>Candidatus Daviesiibacteriota</taxon>
    </lineage>
</organism>
<sequence>MKYQSQLQNVASALSGQGSIVVALPTNASTDKIASGLSLYLALKNAGKHVVVVSPDNLTVSQSNLYGVGDVKNIFPLGGQGNFIISLEGVVENVNGNPVVSSLEKLDWMPNGNNLDLVFHITPGKKFEPINVREYRQENGGQVSMVFVVGASSLNDLEAIYQNNTQVFSNTYLVNIDRNPTNSNFGATNVLDTNAATLSEMVIQILPDLSLSIDADIASNILTGIYAETANLTAKGSADTFIAVGQAMQAGGKIQQVAESSQLHLQPQTEPAAQAAPSQPVMPNIPANDQASGFDLKQIFNIPNSPVQNNESFINPPVVSSQAQSSPEEKPVGEYATSKNPEVETPTPDWLVPKIFKGGNVG</sequence>
<comment type="caution">
    <text evidence="2">The sequence shown here is derived from an EMBL/GenBank/DDBJ whole genome shotgun (WGS) entry which is preliminary data.</text>
</comment>
<feature type="compositionally biased region" description="Low complexity" evidence="1">
    <location>
        <begin position="266"/>
        <end position="279"/>
    </location>
</feature>
<dbReference type="PANTHER" id="PTHR47618:SF1">
    <property type="entry name" value="BIFUNCTIONAL OLIGORIBONUCLEASE AND PAP PHOSPHATASE NRNA"/>
    <property type="match status" value="1"/>
</dbReference>
<dbReference type="PATRIC" id="fig|1618417.4.peg.128"/>
<dbReference type="InterPro" id="IPR038763">
    <property type="entry name" value="DHH_sf"/>
</dbReference>
<feature type="compositionally biased region" description="Low complexity" evidence="1">
    <location>
        <begin position="316"/>
        <end position="326"/>
    </location>
</feature>
<feature type="region of interest" description="Disordered" evidence="1">
    <location>
        <begin position="261"/>
        <end position="288"/>
    </location>
</feature>
<accession>A0A0G0FR09</accession>
<gene>
    <name evidence="2" type="ORF">US28_C0003G0034</name>
</gene>
<name>A0A0G0FR09_9BACT</name>
<dbReference type="Gene3D" id="3.90.1640.10">
    <property type="entry name" value="inorganic pyrophosphatase (n-terminal core)"/>
    <property type="match status" value="1"/>
</dbReference>
<proteinExistence type="predicted"/>
<dbReference type="SUPFAM" id="SSF64182">
    <property type="entry name" value="DHH phosphoesterases"/>
    <property type="match status" value="1"/>
</dbReference>
<dbReference type="EMBL" id="LBSJ01000003">
    <property type="protein sequence ID" value="KKQ16270.1"/>
    <property type="molecule type" value="Genomic_DNA"/>
</dbReference>
<dbReference type="PANTHER" id="PTHR47618">
    <property type="entry name" value="BIFUNCTIONAL OLIGORIBONUCLEASE AND PAP PHOSPHATASE NRNA"/>
    <property type="match status" value="1"/>
</dbReference>
<dbReference type="AlphaFoldDB" id="A0A0G0FR09"/>
<protein>
    <submittedName>
        <fullName evidence="2">Phosphoesterase RecJ domain protein</fullName>
    </submittedName>
</protein>
<feature type="region of interest" description="Disordered" evidence="1">
    <location>
        <begin position="307"/>
        <end position="362"/>
    </location>
</feature>
<dbReference type="Proteomes" id="UP000034448">
    <property type="component" value="Unassembled WGS sequence"/>
</dbReference>
<evidence type="ECO:0000256" key="1">
    <source>
        <dbReference type="SAM" id="MobiDB-lite"/>
    </source>
</evidence>